<dbReference type="GO" id="GO:0015926">
    <property type="term" value="F:glucosidase activity"/>
    <property type="evidence" value="ECO:0007669"/>
    <property type="project" value="InterPro"/>
</dbReference>
<dbReference type="PANTHER" id="PTHR34983">
    <property type="entry name" value="ARABINOGALACTAN ENDO-BETA-1,4-GALACTANASE A"/>
    <property type="match status" value="1"/>
</dbReference>
<keyword evidence="2 4" id="KW-0378">Hydrolase</keyword>
<dbReference type="GO" id="GO:0031218">
    <property type="term" value="F:arabinogalactan endo-1,4-beta-galactosidase activity"/>
    <property type="evidence" value="ECO:0007669"/>
    <property type="project" value="UniProtKB-EC"/>
</dbReference>
<dbReference type="PANTHER" id="PTHR34983:SF2">
    <property type="entry name" value="ENDO-BETA-1,4-GALACTANASE"/>
    <property type="match status" value="1"/>
</dbReference>
<dbReference type="AlphaFoldDB" id="A0A6J4TWQ3"/>
<dbReference type="Gene3D" id="3.20.20.80">
    <property type="entry name" value="Glycosidases"/>
    <property type="match status" value="1"/>
</dbReference>
<evidence type="ECO:0000313" key="5">
    <source>
        <dbReference type="EMBL" id="CAA9534268.1"/>
    </source>
</evidence>
<comment type="catalytic activity">
    <reaction evidence="4">
        <text>The enzyme specifically hydrolyzes (1-&gt;4)-beta-D-galactosidic linkages in type I arabinogalactans.</text>
        <dbReference type="EC" id="3.2.1.89"/>
    </reaction>
</comment>
<feature type="chain" id="PRO_5027139940" description="Arabinogalactan endo-beta-1,4-galactanase" evidence="4">
    <location>
        <begin position="21"/>
        <end position="380"/>
    </location>
</feature>
<name>A0A6J4TWQ3_9SPHN</name>
<proteinExistence type="inferred from homology"/>
<reference evidence="5" key="1">
    <citation type="submission" date="2020-02" db="EMBL/GenBank/DDBJ databases">
        <authorList>
            <person name="Meier V. D."/>
        </authorList>
    </citation>
    <scope>NUCLEOTIDE SEQUENCE</scope>
    <source>
        <strain evidence="5">AVDCRST_MAG91</strain>
    </source>
</reference>
<evidence type="ECO:0000256" key="2">
    <source>
        <dbReference type="ARBA" id="ARBA00022801"/>
    </source>
</evidence>
<comment type="similarity">
    <text evidence="1 4">Belongs to the glycosyl hydrolase 53 family.</text>
</comment>
<dbReference type="Pfam" id="PF07745">
    <property type="entry name" value="Glyco_hydro_53"/>
    <property type="match status" value="1"/>
</dbReference>
<organism evidence="5">
    <name type="scientific">uncultured Sphingomonadaceae bacterium</name>
    <dbReference type="NCBI Taxonomy" id="169976"/>
    <lineage>
        <taxon>Bacteria</taxon>
        <taxon>Pseudomonadati</taxon>
        <taxon>Pseudomonadota</taxon>
        <taxon>Alphaproteobacteria</taxon>
        <taxon>Sphingomonadales</taxon>
        <taxon>Sphingomonadaceae</taxon>
        <taxon>environmental samples</taxon>
    </lineage>
</organism>
<evidence type="ECO:0000256" key="1">
    <source>
        <dbReference type="ARBA" id="ARBA00010687"/>
    </source>
</evidence>
<dbReference type="InterPro" id="IPR011683">
    <property type="entry name" value="Glyco_hydro_53"/>
</dbReference>
<protein>
    <recommendedName>
        <fullName evidence="4">Arabinogalactan endo-beta-1,4-galactanase</fullName>
        <ecNumber evidence="4">3.2.1.89</ecNumber>
    </recommendedName>
</protein>
<keyword evidence="4" id="KW-0732">Signal</keyword>
<evidence type="ECO:0000256" key="4">
    <source>
        <dbReference type="RuleBase" id="RU361192"/>
    </source>
</evidence>
<gene>
    <name evidence="5" type="ORF">AVDCRST_MAG91-3239</name>
</gene>
<accession>A0A6J4TWQ3</accession>
<dbReference type="SUPFAM" id="SSF51445">
    <property type="entry name" value="(Trans)glycosidases"/>
    <property type="match status" value="1"/>
</dbReference>
<dbReference type="EMBL" id="CADCVX010000565">
    <property type="protein sequence ID" value="CAA9534268.1"/>
    <property type="molecule type" value="Genomic_DNA"/>
</dbReference>
<keyword evidence="3 4" id="KW-0326">Glycosidase</keyword>
<dbReference type="EC" id="3.2.1.89" evidence="4"/>
<sequence>MSRKLLALALLVGNLSPVVAQTARPLAPKPKSGLYLGADLSYANEMEDCDAVYRNGGKPVNPYRLLAAWGGNIVRVRIGNDAKWTRYSNLADITKTDRRARAAGMQVLLDFHYSDDRVDGEKQIPLAAWAKLDTDAQKKAFYTYTRDVLTRPDAAGLMPEMVQVGNETNLELVGGVKGRPIDWTRNATLLNAGMKAVRDAGARAKINPRVMLHIAETENVEPWFAAAAAAGVTDYDVIGISYYRKWSTRTMPQLGETIPAERKPYGKDVILVETAYPHTNEGADGAANLLGPDTLVPEYPATPAEQRAYLVDLTQTLVDNGGVGTIYWEPNWVPTRCKTRWGTESPWGNAAWFDLKSHEALPAFEFLKRNYSPRSRRAVR</sequence>
<feature type="signal peptide" evidence="4">
    <location>
        <begin position="1"/>
        <end position="20"/>
    </location>
</feature>
<evidence type="ECO:0000256" key="3">
    <source>
        <dbReference type="ARBA" id="ARBA00023295"/>
    </source>
</evidence>
<dbReference type="InterPro" id="IPR017853">
    <property type="entry name" value="GH"/>
</dbReference>
<dbReference type="GO" id="GO:0045490">
    <property type="term" value="P:pectin catabolic process"/>
    <property type="evidence" value="ECO:0007669"/>
    <property type="project" value="TreeGrafter"/>
</dbReference>